<dbReference type="InterPro" id="IPR010730">
    <property type="entry name" value="HET"/>
</dbReference>
<sequence length="850" mass="95850">MPCMVDRRAPSPALAKLLRRRSREPRQASTVSCYPAGLHGRAEMPNGSKTPACPTRPADQLDDATIFGLLSPSGFFFSADLFRSSLRLEPTYCPPCRQFLLHPAPMFRQWWVNVEAGGMRMPNQWHEIHSMKDLQVCATRISDSPDGKDIRCPLCTMIWEQATQAAVTNPIEMVVRDHPNANVRLSLVETFRQPANNMLYQTQKIFIDFGFPRQRASWIPDYSIGSRMGQLNPAGNLPESEWPSATETGFLRLLLLSKPHVPYDTLFPGSSTSSDASYELVRYWMGNCHANDKGAHNFCIEAVTKAAKLPLPTRLIDVSAQPTSVQLVLSSSLDSSIEYVALSHCWGKLEFIKLKSTNIASFQAGIPLSQLPRTFKDAVDVTRKLGFRYLWIDSLCIIQDLTADWQAEAGRMADVYLKAVLTLAAAASTDANSGLFTTRKPLPRHIVLDDQADPADPDPITIVQPDWDEHFLSIIGGNLQTRGWTFQERALSTRILHYGDGALAWECATLSSSELCQGKMPRCGDIYSLSSLKVIWDPTKPALNDPTDERYVMRPPDVFAQWFGFVEEYSNRSLTITSDKLIAISAMAKVLRMQLKEHLDYLSGLWGESWFMLCVGWVSRVSYEKHNLVMEEHPTDSHTADTQTYVAPSWSWASLDGPVIYPFRDLDALYEVPKVTLPAQITRHHLEHPSGDDTMSVERGASVTILGLTWHAFLASAPLEERPVSNLGAWHRDLFFPFWTLRGRDDGRRLLDRPADIVLDRPPRISDNNTTQTSPRPVTCLFTALYQEECPVTTLVKDHRKNTAQLLLIEECEENKRRYRRVGVAFVVSVPDDFDWFRNMGGSWEEVTII</sequence>
<protein>
    <submittedName>
        <fullName evidence="2">Heterokaryon incompatibility protein-domain-containing protein</fullName>
    </submittedName>
</protein>
<dbReference type="PANTHER" id="PTHR33112:SF16">
    <property type="entry name" value="HETEROKARYON INCOMPATIBILITY DOMAIN-CONTAINING PROTEIN"/>
    <property type="match status" value="1"/>
</dbReference>
<keyword evidence="3" id="KW-1185">Reference proteome</keyword>
<evidence type="ECO:0000313" key="3">
    <source>
        <dbReference type="Proteomes" id="UP001172102"/>
    </source>
</evidence>
<gene>
    <name evidence="2" type="ORF">B0H67DRAFT_150143</name>
</gene>
<dbReference type="Proteomes" id="UP001172102">
    <property type="component" value="Unassembled WGS sequence"/>
</dbReference>
<accession>A0AA40ANY2</accession>
<feature type="domain" description="Heterokaryon incompatibility" evidence="1">
    <location>
        <begin position="339"/>
        <end position="488"/>
    </location>
</feature>
<organism evidence="2 3">
    <name type="scientific">Lasiosphaeris hirsuta</name>
    <dbReference type="NCBI Taxonomy" id="260670"/>
    <lineage>
        <taxon>Eukaryota</taxon>
        <taxon>Fungi</taxon>
        <taxon>Dikarya</taxon>
        <taxon>Ascomycota</taxon>
        <taxon>Pezizomycotina</taxon>
        <taxon>Sordariomycetes</taxon>
        <taxon>Sordariomycetidae</taxon>
        <taxon>Sordariales</taxon>
        <taxon>Lasiosphaeriaceae</taxon>
        <taxon>Lasiosphaeris</taxon>
    </lineage>
</organism>
<evidence type="ECO:0000259" key="1">
    <source>
        <dbReference type="Pfam" id="PF06985"/>
    </source>
</evidence>
<comment type="caution">
    <text evidence="2">The sequence shown here is derived from an EMBL/GenBank/DDBJ whole genome shotgun (WGS) entry which is preliminary data.</text>
</comment>
<proteinExistence type="predicted"/>
<name>A0AA40ANY2_9PEZI</name>
<dbReference type="AlphaFoldDB" id="A0AA40ANY2"/>
<dbReference type="Pfam" id="PF06985">
    <property type="entry name" value="HET"/>
    <property type="match status" value="1"/>
</dbReference>
<dbReference type="PANTHER" id="PTHR33112">
    <property type="entry name" value="DOMAIN PROTEIN, PUTATIVE-RELATED"/>
    <property type="match status" value="1"/>
</dbReference>
<reference evidence="2" key="1">
    <citation type="submission" date="2023-06" db="EMBL/GenBank/DDBJ databases">
        <title>Genome-scale phylogeny and comparative genomics of the fungal order Sordariales.</title>
        <authorList>
            <consortium name="Lawrence Berkeley National Laboratory"/>
            <person name="Hensen N."/>
            <person name="Bonometti L."/>
            <person name="Westerberg I."/>
            <person name="Brannstrom I.O."/>
            <person name="Guillou S."/>
            <person name="Cros-Aarteil S."/>
            <person name="Calhoun S."/>
            <person name="Haridas S."/>
            <person name="Kuo A."/>
            <person name="Mondo S."/>
            <person name="Pangilinan J."/>
            <person name="Riley R."/>
            <person name="Labutti K."/>
            <person name="Andreopoulos B."/>
            <person name="Lipzen A."/>
            <person name="Chen C."/>
            <person name="Yanf M."/>
            <person name="Daum C."/>
            <person name="Ng V."/>
            <person name="Clum A."/>
            <person name="Steindorff A."/>
            <person name="Ohm R."/>
            <person name="Martin F."/>
            <person name="Silar P."/>
            <person name="Natvig D."/>
            <person name="Lalanne C."/>
            <person name="Gautier V."/>
            <person name="Ament-Velasquez S.L."/>
            <person name="Kruys A."/>
            <person name="Hutchinson M.I."/>
            <person name="Powell A.J."/>
            <person name="Barry K."/>
            <person name="Miller A.N."/>
            <person name="Grigoriev I.V."/>
            <person name="Debuchy R."/>
            <person name="Gladieux P."/>
            <person name="Thoren M.H."/>
            <person name="Johannesson H."/>
        </authorList>
    </citation>
    <scope>NUCLEOTIDE SEQUENCE</scope>
    <source>
        <strain evidence="2">SMH4607-1</strain>
    </source>
</reference>
<evidence type="ECO:0000313" key="2">
    <source>
        <dbReference type="EMBL" id="KAK0719319.1"/>
    </source>
</evidence>
<dbReference type="EMBL" id="JAUKUA010000003">
    <property type="protein sequence ID" value="KAK0719319.1"/>
    <property type="molecule type" value="Genomic_DNA"/>
</dbReference>